<reference evidence="1" key="2">
    <citation type="submission" date="2018-03" db="EMBL/GenBank/DDBJ databases">
        <title>The Triticum urartu genome reveals the dynamic nature of wheat genome evolution.</title>
        <authorList>
            <person name="Ling H."/>
            <person name="Ma B."/>
            <person name="Shi X."/>
            <person name="Liu H."/>
            <person name="Dong L."/>
            <person name="Sun H."/>
            <person name="Cao Y."/>
            <person name="Gao Q."/>
            <person name="Zheng S."/>
            <person name="Li Y."/>
            <person name="Yu Y."/>
            <person name="Du H."/>
            <person name="Qi M."/>
            <person name="Li Y."/>
            <person name="Yu H."/>
            <person name="Cui Y."/>
            <person name="Wang N."/>
            <person name="Chen C."/>
            <person name="Wu H."/>
            <person name="Zhao Y."/>
            <person name="Zhang J."/>
            <person name="Li Y."/>
            <person name="Zhou W."/>
            <person name="Zhang B."/>
            <person name="Hu W."/>
            <person name="Eijk M."/>
            <person name="Tang J."/>
            <person name="Witsenboer H."/>
            <person name="Zhao S."/>
            <person name="Li Z."/>
            <person name="Zhang A."/>
            <person name="Wang D."/>
            <person name="Liang C."/>
        </authorList>
    </citation>
    <scope>NUCLEOTIDE SEQUENCE [LARGE SCALE GENOMIC DNA]</scope>
    <source>
        <strain evidence="1">cv. G1812</strain>
    </source>
</reference>
<protein>
    <submittedName>
        <fullName evidence="1">Uncharacterized protein</fullName>
    </submittedName>
</protein>
<dbReference type="Gramene" id="TuG1812G0700001584.01.T04">
    <property type="protein sequence ID" value="TuG1812G0700001584.01.T04"/>
    <property type="gene ID" value="TuG1812G0700001584.01"/>
</dbReference>
<reference evidence="2" key="1">
    <citation type="journal article" date="2013" name="Nature">
        <title>Draft genome of the wheat A-genome progenitor Triticum urartu.</title>
        <authorList>
            <person name="Ling H.Q."/>
            <person name="Zhao S."/>
            <person name="Liu D."/>
            <person name="Wang J."/>
            <person name="Sun H."/>
            <person name="Zhang C."/>
            <person name="Fan H."/>
            <person name="Li D."/>
            <person name="Dong L."/>
            <person name="Tao Y."/>
            <person name="Gao C."/>
            <person name="Wu H."/>
            <person name="Li Y."/>
            <person name="Cui Y."/>
            <person name="Guo X."/>
            <person name="Zheng S."/>
            <person name="Wang B."/>
            <person name="Yu K."/>
            <person name="Liang Q."/>
            <person name="Yang W."/>
            <person name="Lou X."/>
            <person name="Chen J."/>
            <person name="Feng M."/>
            <person name="Jian J."/>
            <person name="Zhang X."/>
            <person name="Luo G."/>
            <person name="Jiang Y."/>
            <person name="Liu J."/>
            <person name="Wang Z."/>
            <person name="Sha Y."/>
            <person name="Zhang B."/>
            <person name="Wu H."/>
            <person name="Tang D."/>
            <person name="Shen Q."/>
            <person name="Xue P."/>
            <person name="Zou S."/>
            <person name="Wang X."/>
            <person name="Liu X."/>
            <person name="Wang F."/>
            <person name="Yang Y."/>
            <person name="An X."/>
            <person name="Dong Z."/>
            <person name="Zhang K."/>
            <person name="Zhang X."/>
            <person name="Luo M.C."/>
            <person name="Dvorak J."/>
            <person name="Tong Y."/>
            <person name="Wang J."/>
            <person name="Yang H."/>
            <person name="Li Z."/>
            <person name="Wang D."/>
            <person name="Zhang A."/>
            <person name="Wang J."/>
        </authorList>
    </citation>
    <scope>NUCLEOTIDE SEQUENCE</scope>
    <source>
        <strain evidence="2">cv. G1812</strain>
    </source>
</reference>
<dbReference type="Proteomes" id="UP000015106">
    <property type="component" value="Chromosome 7"/>
</dbReference>
<accession>A0A8R7V2S1</accession>
<dbReference type="EnsemblPlants" id="TuG1812G0700001584.01.T01">
    <property type="protein sequence ID" value="TuG1812G0700001584.01.T01"/>
    <property type="gene ID" value="TuG1812G0700001584.01"/>
</dbReference>
<dbReference type="Gramene" id="TuG1812G0700001584.01.T01">
    <property type="protein sequence ID" value="TuG1812G0700001584.01.T01"/>
    <property type="gene ID" value="TuG1812G0700001584.01"/>
</dbReference>
<organism evidence="1 2">
    <name type="scientific">Triticum urartu</name>
    <name type="common">Red wild einkorn</name>
    <name type="synonym">Crithodium urartu</name>
    <dbReference type="NCBI Taxonomy" id="4572"/>
    <lineage>
        <taxon>Eukaryota</taxon>
        <taxon>Viridiplantae</taxon>
        <taxon>Streptophyta</taxon>
        <taxon>Embryophyta</taxon>
        <taxon>Tracheophyta</taxon>
        <taxon>Spermatophyta</taxon>
        <taxon>Magnoliopsida</taxon>
        <taxon>Liliopsida</taxon>
        <taxon>Poales</taxon>
        <taxon>Poaceae</taxon>
        <taxon>BOP clade</taxon>
        <taxon>Pooideae</taxon>
        <taxon>Triticodae</taxon>
        <taxon>Triticeae</taxon>
        <taxon>Triticinae</taxon>
        <taxon>Triticum</taxon>
    </lineage>
</organism>
<dbReference type="EnsemblPlants" id="TuG1812G0700001584.01.T03">
    <property type="protein sequence ID" value="TuG1812G0700001584.01.T03"/>
    <property type="gene ID" value="TuG1812G0700001584.01"/>
</dbReference>
<sequence>MSRPRRWSPRCPRRPPPGAFLLHFSTSKGEGNGTKIWLMEPRVPDTWLVFCVLVAVREATIDVCFCPSAMYLEGKVVIFFIFEARDVTQIVILVEPFGSGF</sequence>
<name>A0A8R7V2S1_TRIUA</name>
<proteinExistence type="predicted"/>
<dbReference type="Gramene" id="TuG1812G0700001584.01.T02">
    <property type="protein sequence ID" value="TuG1812G0700001584.01.T02"/>
    <property type="gene ID" value="TuG1812G0700001584.01"/>
</dbReference>
<reference evidence="1" key="3">
    <citation type="submission" date="2022-06" db="UniProtKB">
        <authorList>
            <consortium name="EnsemblPlants"/>
        </authorList>
    </citation>
    <scope>IDENTIFICATION</scope>
</reference>
<dbReference type="AlphaFoldDB" id="A0A8R7V2S1"/>
<keyword evidence="2" id="KW-1185">Reference proteome</keyword>
<evidence type="ECO:0000313" key="2">
    <source>
        <dbReference type="Proteomes" id="UP000015106"/>
    </source>
</evidence>
<dbReference type="Gramene" id="TuG1812G0700001584.01.T03">
    <property type="protein sequence ID" value="TuG1812G0700001584.01.T03"/>
    <property type="gene ID" value="TuG1812G0700001584.01"/>
</dbReference>
<evidence type="ECO:0000313" key="1">
    <source>
        <dbReference type="EnsemblPlants" id="TuG1812G0700001584.01.T04"/>
    </source>
</evidence>
<dbReference type="EnsemblPlants" id="TuG1812G0700001584.01.T04">
    <property type="protein sequence ID" value="TuG1812G0700001584.01.T04"/>
    <property type="gene ID" value="TuG1812G0700001584.01"/>
</dbReference>
<dbReference type="EnsemblPlants" id="TuG1812G0700001584.01.T02">
    <property type="protein sequence ID" value="TuG1812G0700001584.01.T02"/>
    <property type="gene ID" value="TuG1812G0700001584.01"/>
</dbReference>